<reference evidence="19" key="1">
    <citation type="submission" date="2021-06" db="EMBL/GenBank/DDBJ databases">
        <authorList>
            <consortium name="Wellcome Sanger Institute Data Sharing"/>
        </authorList>
    </citation>
    <scope>NUCLEOTIDE SEQUENCE [LARGE SCALE GENOMIC DNA]</scope>
</reference>
<keyword evidence="1 13" id="KW-0728">SH3 domain</keyword>
<dbReference type="InterPro" id="IPR001245">
    <property type="entry name" value="Ser-Thr/Tyr_kinase_cat_dom"/>
</dbReference>
<dbReference type="GO" id="GO:0005524">
    <property type="term" value="F:ATP binding"/>
    <property type="evidence" value="ECO:0007669"/>
    <property type="project" value="UniProtKB-UniRule"/>
</dbReference>
<feature type="binding site" evidence="14">
    <location>
        <position position="257"/>
    </location>
    <ligand>
        <name>ATP</name>
        <dbReference type="ChEBI" id="CHEBI:30616"/>
    </ligand>
</feature>
<evidence type="ECO:0000256" key="10">
    <source>
        <dbReference type="ARBA" id="ARBA00023288"/>
    </source>
</evidence>
<dbReference type="GeneTree" id="ENSGT00940000161518"/>
<dbReference type="InterPro" id="IPR050198">
    <property type="entry name" value="Non-receptor_tyrosine_kinases"/>
</dbReference>
<dbReference type="SUPFAM" id="SSF50044">
    <property type="entry name" value="SH3-domain"/>
    <property type="match status" value="1"/>
</dbReference>
<dbReference type="InterPro" id="IPR036860">
    <property type="entry name" value="SH2_dom_sf"/>
</dbReference>
<feature type="domain" description="Protein kinase" evidence="18">
    <location>
        <begin position="228"/>
        <end position="483"/>
    </location>
</feature>
<keyword evidence="6 15" id="KW-0418">Kinase</keyword>
<evidence type="ECO:0000256" key="4">
    <source>
        <dbReference type="ARBA" id="ARBA00022707"/>
    </source>
</evidence>
<dbReference type="PROSITE" id="PS50002">
    <property type="entry name" value="SH3"/>
    <property type="match status" value="1"/>
</dbReference>
<evidence type="ECO:0000256" key="7">
    <source>
        <dbReference type="ARBA" id="ARBA00022840"/>
    </source>
</evidence>
<reference evidence="19" key="3">
    <citation type="submission" date="2025-09" db="UniProtKB">
        <authorList>
            <consortium name="Ensembl"/>
        </authorList>
    </citation>
    <scope>IDENTIFICATION</scope>
</reference>
<keyword evidence="20" id="KW-1185">Reference proteome</keyword>
<dbReference type="PROSITE" id="PS50011">
    <property type="entry name" value="PROTEIN_KINASE_DOM"/>
    <property type="match status" value="1"/>
</dbReference>
<evidence type="ECO:0000256" key="9">
    <source>
        <dbReference type="ARBA" id="ARBA00023137"/>
    </source>
</evidence>
<feature type="domain" description="SH3" evidence="17">
    <location>
        <begin position="50"/>
        <end position="111"/>
    </location>
</feature>
<protein>
    <recommendedName>
        <fullName evidence="15">Tyrosine-protein kinase</fullName>
        <ecNumber evidence="15">2.7.10.2</ecNumber>
    </recommendedName>
</protein>
<dbReference type="InterPro" id="IPR001452">
    <property type="entry name" value="SH3_domain"/>
</dbReference>
<evidence type="ECO:0000259" key="18">
    <source>
        <dbReference type="PROSITE" id="PS50011"/>
    </source>
</evidence>
<dbReference type="EC" id="2.7.10.2" evidence="15"/>
<dbReference type="SUPFAM" id="SSF56112">
    <property type="entry name" value="Protein kinase-like (PK-like)"/>
    <property type="match status" value="1"/>
</dbReference>
<evidence type="ECO:0000256" key="5">
    <source>
        <dbReference type="ARBA" id="ARBA00022741"/>
    </source>
</evidence>
<proteinExistence type="inferred from homology"/>
<accession>A0A8C4SBV5</accession>
<feature type="domain" description="SH2" evidence="16">
    <location>
        <begin position="118"/>
        <end position="210"/>
    </location>
</feature>
<evidence type="ECO:0000256" key="2">
    <source>
        <dbReference type="ARBA" id="ARBA00022553"/>
    </source>
</evidence>
<evidence type="ECO:0000259" key="17">
    <source>
        <dbReference type="PROSITE" id="PS50002"/>
    </source>
</evidence>
<organism evidence="19 20">
    <name type="scientific">Erpetoichthys calabaricus</name>
    <name type="common">Rope fish</name>
    <name type="synonym">Calamoichthys calabaricus</name>
    <dbReference type="NCBI Taxonomy" id="27687"/>
    <lineage>
        <taxon>Eukaryota</taxon>
        <taxon>Metazoa</taxon>
        <taxon>Chordata</taxon>
        <taxon>Craniata</taxon>
        <taxon>Vertebrata</taxon>
        <taxon>Euteleostomi</taxon>
        <taxon>Actinopterygii</taxon>
        <taxon>Polypteriformes</taxon>
        <taxon>Polypteridae</taxon>
        <taxon>Erpetoichthys</taxon>
    </lineage>
</organism>
<comment type="similarity">
    <text evidence="15">Belongs to the protein kinase superfamily. Tyr protein kinase family.</text>
</comment>
<dbReference type="Pfam" id="PF07714">
    <property type="entry name" value="PK_Tyr_Ser-Thr"/>
    <property type="match status" value="1"/>
</dbReference>
<dbReference type="SUPFAM" id="SSF55550">
    <property type="entry name" value="SH2 domain"/>
    <property type="match status" value="1"/>
</dbReference>
<comment type="catalytic activity">
    <reaction evidence="11 15">
        <text>L-tyrosyl-[protein] + ATP = O-phospho-L-tyrosyl-[protein] + ADP + H(+)</text>
        <dbReference type="Rhea" id="RHEA:10596"/>
        <dbReference type="Rhea" id="RHEA-COMP:10136"/>
        <dbReference type="Rhea" id="RHEA-COMP:20101"/>
        <dbReference type="ChEBI" id="CHEBI:15378"/>
        <dbReference type="ChEBI" id="CHEBI:30616"/>
        <dbReference type="ChEBI" id="CHEBI:46858"/>
        <dbReference type="ChEBI" id="CHEBI:61978"/>
        <dbReference type="ChEBI" id="CHEBI:456216"/>
        <dbReference type="EC" id="2.7.10.2"/>
    </reaction>
</comment>
<evidence type="ECO:0000256" key="8">
    <source>
        <dbReference type="ARBA" id="ARBA00022999"/>
    </source>
</evidence>
<dbReference type="Pfam" id="PF14604">
    <property type="entry name" value="SH3_9"/>
    <property type="match status" value="1"/>
</dbReference>
<evidence type="ECO:0000313" key="19">
    <source>
        <dbReference type="Ensembl" id="ENSECRP00000012261.1"/>
    </source>
</evidence>
<dbReference type="InterPro" id="IPR008266">
    <property type="entry name" value="Tyr_kinase_AS"/>
</dbReference>
<dbReference type="InterPro" id="IPR000719">
    <property type="entry name" value="Prot_kinase_dom"/>
</dbReference>
<keyword evidence="7 14" id="KW-0067">ATP-binding</keyword>
<dbReference type="PRINTS" id="PR00452">
    <property type="entry name" value="SH3DOMAIN"/>
</dbReference>
<gene>
    <name evidence="19" type="primary">SRMS</name>
    <name evidence="19" type="synonym">srms</name>
</gene>
<reference evidence="19" key="2">
    <citation type="submission" date="2025-08" db="UniProtKB">
        <authorList>
            <consortium name="Ensembl"/>
        </authorList>
    </citation>
    <scope>IDENTIFICATION</scope>
</reference>
<dbReference type="PRINTS" id="PR00401">
    <property type="entry name" value="SH2DOMAIN"/>
</dbReference>
<dbReference type="InterPro" id="IPR000980">
    <property type="entry name" value="SH2"/>
</dbReference>
<evidence type="ECO:0000256" key="6">
    <source>
        <dbReference type="ARBA" id="ARBA00022777"/>
    </source>
</evidence>
<dbReference type="SMART" id="SM00326">
    <property type="entry name" value="SH3"/>
    <property type="match status" value="1"/>
</dbReference>
<evidence type="ECO:0000256" key="3">
    <source>
        <dbReference type="ARBA" id="ARBA00022679"/>
    </source>
</evidence>
<dbReference type="InterPro" id="IPR011009">
    <property type="entry name" value="Kinase-like_dom_sf"/>
</dbReference>
<name>A0A8C4SBV5_ERPCA</name>
<dbReference type="InterPro" id="IPR036028">
    <property type="entry name" value="SH3-like_dom_sf"/>
</dbReference>
<dbReference type="PROSITE" id="PS50001">
    <property type="entry name" value="SH2"/>
    <property type="match status" value="1"/>
</dbReference>
<evidence type="ECO:0000259" key="16">
    <source>
        <dbReference type="PROSITE" id="PS50001"/>
    </source>
</evidence>
<evidence type="ECO:0000256" key="15">
    <source>
        <dbReference type="RuleBase" id="RU362096"/>
    </source>
</evidence>
<keyword evidence="8 12" id="KW-0727">SH2 domain</keyword>
<keyword evidence="3 15" id="KW-0808">Transferase</keyword>
<evidence type="ECO:0000256" key="11">
    <source>
        <dbReference type="ARBA" id="ARBA00051245"/>
    </source>
</evidence>
<dbReference type="Gene3D" id="1.10.510.10">
    <property type="entry name" value="Transferase(Phosphotransferase) domain 1"/>
    <property type="match status" value="1"/>
</dbReference>
<dbReference type="GO" id="GO:0004715">
    <property type="term" value="F:non-membrane spanning protein tyrosine kinase activity"/>
    <property type="evidence" value="ECO:0007669"/>
    <property type="project" value="UniProtKB-EC"/>
</dbReference>
<dbReference type="FunFam" id="1.10.510.10:FF:000399">
    <property type="entry name" value="Tyrosine-protein kinase"/>
    <property type="match status" value="1"/>
</dbReference>
<dbReference type="FunFam" id="3.30.200.20:FF:000053">
    <property type="entry name" value="Tyrosine-protein kinase"/>
    <property type="match status" value="1"/>
</dbReference>
<keyword evidence="10" id="KW-0449">Lipoprotein</keyword>
<dbReference type="Proteomes" id="UP000694620">
    <property type="component" value="Chromosome 10"/>
</dbReference>
<dbReference type="PROSITE" id="PS00107">
    <property type="entry name" value="PROTEIN_KINASE_ATP"/>
    <property type="match status" value="1"/>
</dbReference>
<keyword evidence="9 15" id="KW-0829">Tyrosine-protein kinase</keyword>
<evidence type="ECO:0000256" key="1">
    <source>
        <dbReference type="ARBA" id="ARBA00022443"/>
    </source>
</evidence>
<dbReference type="PRINTS" id="PR00109">
    <property type="entry name" value="TYRKINASE"/>
</dbReference>
<dbReference type="InterPro" id="IPR020635">
    <property type="entry name" value="Tyr_kinase_cat_dom"/>
</dbReference>
<evidence type="ECO:0000256" key="12">
    <source>
        <dbReference type="PROSITE-ProRule" id="PRU00191"/>
    </source>
</evidence>
<dbReference type="PANTHER" id="PTHR24418">
    <property type="entry name" value="TYROSINE-PROTEIN KINASE"/>
    <property type="match status" value="1"/>
</dbReference>
<dbReference type="InterPro" id="IPR017441">
    <property type="entry name" value="Protein_kinase_ATP_BS"/>
</dbReference>
<dbReference type="Gene3D" id="2.30.30.40">
    <property type="entry name" value="SH3 Domains"/>
    <property type="match status" value="1"/>
</dbReference>
<evidence type="ECO:0000256" key="14">
    <source>
        <dbReference type="PROSITE-ProRule" id="PRU10141"/>
    </source>
</evidence>
<dbReference type="Ensembl" id="ENSECRT00000012459.1">
    <property type="protein sequence ID" value="ENSECRP00000012261.1"/>
    <property type="gene ID" value="ENSECRG00000008159.1"/>
</dbReference>
<dbReference type="AlphaFoldDB" id="A0A8C4SBV5"/>
<evidence type="ECO:0000313" key="20">
    <source>
        <dbReference type="Proteomes" id="UP000694620"/>
    </source>
</evidence>
<sequence length="488" mass="56095">MEAFLRRYLPCLVKLWDWFWPPPVNLYNQNIGVPDGRRVEISILHSPPAQPNPMYTALYDFQARTEDEMSIKQGETLEVIDTLGDFVRAKKLYGSTESGLVPANYVTLIIDEFAKNPWYFGAINRKDAESLLMSSANAYGAFLVRISESNADEYSLSARNHTKVNHYRISRTDNGDYCISNQKTFKSLEDLIAFHKIQWQALGVELLRPCAQQRQYLPDSWEKPHEEFVLKKKLGEGQFGEVWEGLWKKEKKNVAIKMLKQEHIGNDEFGKEIQALKNLHHPKLIKLYAICAGKEPIYIVTELMSKGSLLSFLHSEEGKALATPKLMYMAAQVAEGMAYLEDRKIVHRDLAARNILVGDELICKVADFGLARIIKDDIYLVSGTTKIPMKWTAPEAILFQKYSIKSDIWSFGILMYEIVTYGEMPYEGKNNKEVVEMLNLGYRMPCPVNCSSEVYTIMSNCWKENPDDRPSFHHLQSHLHAFISRMRK</sequence>
<evidence type="ECO:0000256" key="13">
    <source>
        <dbReference type="PROSITE-ProRule" id="PRU00192"/>
    </source>
</evidence>
<keyword evidence="4" id="KW-0519">Myristate</keyword>
<dbReference type="Gene3D" id="3.30.505.10">
    <property type="entry name" value="SH2 domain"/>
    <property type="match status" value="1"/>
</dbReference>
<dbReference type="Pfam" id="PF00017">
    <property type="entry name" value="SH2"/>
    <property type="match status" value="1"/>
</dbReference>
<dbReference type="PROSITE" id="PS00109">
    <property type="entry name" value="PROTEIN_KINASE_TYR"/>
    <property type="match status" value="1"/>
</dbReference>
<keyword evidence="5 14" id="KW-0547">Nucleotide-binding</keyword>
<dbReference type="SMART" id="SM00252">
    <property type="entry name" value="SH2"/>
    <property type="match status" value="1"/>
</dbReference>
<dbReference type="SMART" id="SM00219">
    <property type="entry name" value="TyrKc"/>
    <property type="match status" value="1"/>
</dbReference>
<keyword evidence="2" id="KW-0597">Phosphoprotein</keyword>